<dbReference type="PROSITE" id="PS00086">
    <property type="entry name" value="CYTOCHROME_P450"/>
    <property type="match status" value="1"/>
</dbReference>
<dbReference type="AlphaFoldDB" id="A0AAV8UDI5"/>
<dbReference type="EMBL" id="JAIWQS010000008">
    <property type="protein sequence ID" value="KAJ8899608.1"/>
    <property type="molecule type" value="Genomic_DNA"/>
</dbReference>
<evidence type="ECO:0000256" key="2">
    <source>
        <dbReference type="ARBA" id="ARBA00022723"/>
    </source>
</evidence>
<feature type="transmembrane region" description="Helical" evidence="7">
    <location>
        <begin position="6"/>
        <end position="23"/>
    </location>
</feature>
<keyword evidence="3 6" id="KW-0560">Oxidoreductase</keyword>
<evidence type="ECO:0000256" key="5">
    <source>
        <dbReference type="PIRSR" id="PIRSR602401-1"/>
    </source>
</evidence>
<dbReference type="SUPFAM" id="SSF48264">
    <property type="entry name" value="Cytochrome P450"/>
    <property type="match status" value="1"/>
</dbReference>
<accession>A0AAV8UDI5</accession>
<organism evidence="8 9">
    <name type="scientific">Erythroxylum novogranatense</name>
    <dbReference type="NCBI Taxonomy" id="1862640"/>
    <lineage>
        <taxon>Eukaryota</taxon>
        <taxon>Viridiplantae</taxon>
        <taxon>Streptophyta</taxon>
        <taxon>Embryophyta</taxon>
        <taxon>Tracheophyta</taxon>
        <taxon>Spermatophyta</taxon>
        <taxon>Magnoliopsida</taxon>
        <taxon>eudicotyledons</taxon>
        <taxon>Gunneridae</taxon>
        <taxon>Pentapetalae</taxon>
        <taxon>rosids</taxon>
        <taxon>fabids</taxon>
        <taxon>Malpighiales</taxon>
        <taxon>Erythroxylaceae</taxon>
        <taxon>Erythroxylum</taxon>
    </lineage>
</organism>
<dbReference type="PRINTS" id="PR00385">
    <property type="entry name" value="P450"/>
</dbReference>
<comment type="similarity">
    <text evidence="1 6">Belongs to the cytochrome P450 family.</text>
</comment>
<evidence type="ECO:0000313" key="8">
    <source>
        <dbReference type="EMBL" id="KAJ8899608.1"/>
    </source>
</evidence>
<dbReference type="InterPro" id="IPR017972">
    <property type="entry name" value="Cyt_P450_CS"/>
</dbReference>
<protein>
    <recommendedName>
        <fullName evidence="10">Cytochrome P450</fullName>
    </recommendedName>
</protein>
<dbReference type="GO" id="GO:0020037">
    <property type="term" value="F:heme binding"/>
    <property type="evidence" value="ECO:0007669"/>
    <property type="project" value="InterPro"/>
</dbReference>
<dbReference type="InterPro" id="IPR002401">
    <property type="entry name" value="Cyt_P450_E_grp-I"/>
</dbReference>
<dbReference type="PANTHER" id="PTHR47950:SF14">
    <property type="entry name" value="CYTOCHROME P450 76A2-LIKE ISOFORM X1"/>
    <property type="match status" value="1"/>
</dbReference>
<evidence type="ECO:0000256" key="4">
    <source>
        <dbReference type="ARBA" id="ARBA00023004"/>
    </source>
</evidence>
<comment type="caution">
    <text evidence="8">The sequence shown here is derived from an EMBL/GenBank/DDBJ whole genome shotgun (WGS) entry which is preliminary data.</text>
</comment>
<keyword evidence="7" id="KW-0812">Transmembrane</keyword>
<dbReference type="GO" id="GO:0016705">
    <property type="term" value="F:oxidoreductase activity, acting on paired donors, with incorporation or reduction of molecular oxygen"/>
    <property type="evidence" value="ECO:0007669"/>
    <property type="project" value="InterPro"/>
</dbReference>
<evidence type="ECO:0000313" key="9">
    <source>
        <dbReference type="Proteomes" id="UP001159364"/>
    </source>
</evidence>
<dbReference type="GO" id="GO:0004497">
    <property type="term" value="F:monooxygenase activity"/>
    <property type="evidence" value="ECO:0007669"/>
    <property type="project" value="UniProtKB-KW"/>
</dbReference>
<comment type="cofactor">
    <cofactor evidence="5">
        <name>heme</name>
        <dbReference type="ChEBI" id="CHEBI:30413"/>
    </cofactor>
</comment>
<keyword evidence="4 5" id="KW-0408">Iron</keyword>
<sequence length="514" mass="58794">MDCSSNIFITLLLLTLSTFFLLLHRRHKSSSRNSLPPGPPGWPIFGNLFDLGSMPHRNLANMRQKYGPVVWLRLGAMNSLVILSAKTAGEFFKNHDRSFADRMVTETMRAHDYDQGSLALAPYGSYWRVLRRLVTVDMLVNKRINETVPVRRTCVDQMLEWIEKESRDKFGKPVAIHVGKFVFFTAFNLLGNLMLSRDVIDPESREGSELFTAILRLMEWTGNTNMADFFPIFKSLDPQRLKRNMERDLGKALDIANKYVKERMEERASRNELVRRKDFLDVLLDFQGNGRDEPEKLSERDVNVFILEIFIAGSETTSGTVEWAVTELLLNPESLTTAKAELAQVIGANRRVQESDIENLPYLQAVIKETLRLHPPIPFLIPRRAVQDTDFMGYFIPKNTQVLVNAWAIGRDPDAWEEPFIFKPERFIGSDVDFKGQHYELMPFGAGRRMCAGVPLASRALHLVVGSLLHEFDWELEAGFDRATMDMNEKIGVTSRKSEPLLAVPKKCRVLEIK</sequence>
<dbReference type="PRINTS" id="PR00463">
    <property type="entry name" value="EP450I"/>
</dbReference>
<dbReference type="Gene3D" id="1.10.630.10">
    <property type="entry name" value="Cytochrome P450"/>
    <property type="match status" value="1"/>
</dbReference>
<dbReference type="FunFam" id="1.10.630.10:FF:000007">
    <property type="entry name" value="Cytochrome P450 76C4"/>
    <property type="match status" value="1"/>
</dbReference>
<dbReference type="Proteomes" id="UP001159364">
    <property type="component" value="Linkage Group LG08"/>
</dbReference>
<dbReference type="GO" id="GO:0005506">
    <property type="term" value="F:iron ion binding"/>
    <property type="evidence" value="ECO:0007669"/>
    <property type="project" value="InterPro"/>
</dbReference>
<proteinExistence type="inferred from homology"/>
<keyword evidence="6" id="KW-0503">Monooxygenase</keyword>
<keyword evidence="9" id="KW-1185">Reference proteome</keyword>
<dbReference type="InterPro" id="IPR001128">
    <property type="entry name" value="Cyt_P450"/>
</dbReference>
<keyword evidence="7" id="KW-0472">Membrane</keyword>
<evidence type="ECO:0000256" key="3">
    <source>
        <dbReference type="ARBA" id="ARBA00023002"/>
    </source>
</evidence>
<dbReference type="CDD" id="cd11073">
    <property type="entry name" value="CYP76-like"/>
    <property type="match status" value="1"/>
</dbReference>
<evidence type="ECO:0008006" key="10">
    <source>
        <dbReference type="Google" id="ProtNLM"/>
    </source>
</evidence>
<keyword evidence="2 5" id="KW-0479">Metal-binding</keyword>
<evidence type="ECO:0000256" key="6">
    <source>
        <dbReference type="RuleBase" id="RU000461"/>
    </source>
</evidence>
<dbReference type="PANTHER" id="PTHR47950">
    <property type="entry name" value="CYTOCHROME P450, FAMILY 76, SUBFAMILY C, POLYPEPTIDE 5-RELATED"/>
    <property type="match status" value="1"/>
</dbReference>
<evidence type="ECO:0000256" key="1">
    <source>
        <dbReference type="ARBA" id="ARBA00010617"/>
    </source>
</evidence>
<evidence type="ECO:0000256" key="7">
    <source>
        <dbReference type="SAM" id="Phobius"/>
    </source>
</evidence>
<keyword evidence="5 6" id="KW-0349">Heme</keyword>
<keyword evidence="7" id="KW-1133">Transmembrane helix</keyword>
<dbReference type="InterPro" id="IPR036396">
    <property type="entry name" value="Cyt_P450_sf"/>
</dbReference>
<dbReference type="Pfam" id="PF00067">
    <property type="entry name" value="p450"/>
    <property type="match status" value="1"/>
</dbReference>
<reference evidence="8 9" key="1">
    <citation type="submission" date="2021-09" db="EMBL/GenBank/DDBJ databases">
        <title>Genomic insights and catalytic innovation underlie evolution of tropane alkaloids biosynthesis.</title>
        <authorList>
            <person name="Wang Y.-J."/>
            <person name="Tian T."/>
            <person name="Huang J.-P."/>
            <person name="Huang S.-X."/>
        </authorList>
    </citation>
    <scope>NUCLEOTIDE SEQUENCE [LARGE SCALE GENOMIC DNA]</scope>
    <source>
        <strain evidence="8">KIB-2018</strain>
        <tissue evidence="8">Leaf</tissue>
    </source>
</reference>
<feature type="binding site" description="axial binding residue" evidence="5">
    <location>
        <position position="451"/>
    </location>
    <ligand>
        <name>heme</name>
        <dbReference type="ChEBI" id="CHEBI:30413"/>
    </ligand>
    <ligandPart>
        <name>Fe</name>
        <dbReference type="ChEBI" id="CHEBI:18248"/>
    </ligandPart>
</feature>
<name>A0AAV8UDI5_9ROSI</name>
<gene>
    <name evidence="8" type="ORF">K2173_018582</name>
</gene>